<organism evidence="1 2">
    <name type="scientific">Dipteronia dyeriana</name>
    <dbReference type="NCBI Taxonomy" id="168575"/>
    <lineage>
        <taxon>Eukaryota</taxon>
        <taxon>Viridiplantae</taxon>
        <taxon>Streptophyta</taxon>
        <taxon>Embryophyta</taxon>
        <taxon>Tracheophyta</taxon>
        <taxon>Spermatophyta</taxon>
        <taxon>Magnoliopsida</taxon>
        <taxon>eudicotyledons</taxon>
        <taxon>Gunneridae</taxon>
        <taxon>Pentapetalae</taxon>
        <taxon>rosids</taxon>
        <taxon>malvids</taxon>
        <taxon>Sapindales</taxon>
        <taxon>Sapindaceae</taxon>
        <taxon>Hippocastanoideae</taxon>
        <taxon>Acereae</taxon>
        <taxon>Dipteronia</taxon>
    </lineage>
</organism>
<gene>
    <name evidence="1" type="ORF">Ddye_019681</name>
</gene>
<evidence type="ECO:0000313" key="2">
    <source>
        <dbReference type="Proteomes" id="UP001280121"/>
    </source>
</evidence>
<protein>
    <submittedName>
        <fullName evidence="1">Uncharacterized protein</fullName>
    </submittedName>
</protein>
<name>A0AAD9TYF5_9ROSI</name>
<dbReference type="AlphaFoldDB" id="A0AAD9TYF5"/>
<dbReference type="Proteomes" id="UP001280121">
    <property type="component" value="Unassembled WGS sequence"/>
</dbReference>
<evidence type="ECO:0000313" key="1">
    <source>
        <dbReference type="EMBL" id="KAK2644486.1"/>
    </source>
</evidence>
<keyword evidence="2" id="KW-1185">Reference proteome</keyword>
<sequence length="106" mass="12333">MIKEVLIPSIYRRTDEDAEREELFLPHLTNPDTQVSPNFQQLTEKTASTKSKSFYPQDEKAVERIMLHRRWLIVTMTALLAVLSQKKHWQAAGDTAQQLDICNFCK</sequence>
<reference evidence="1" key="1">
    <citation type="journal article" date="2023" name="Plant J.">
        <title>Genome sequences and population genomics provide insights into the demographic history, inbreeding, and mutation load of two 'living fossil' tree species of Dipteronia.</title>
        <authorList>
            <person name="Feng Y."/>
            <person name="Comes H.P."/>
            <person name="Chen J."/>
            <person name="Zhu S."/>
            <person name="Lu R."/>
            <person name="Zhang X."/>
            <person name="Li P."/>
            <person name="Qiu J."/>
            <person name="Olsen K.M."/>
            <person name="Qiu Y."/>
        </authorList>
    </citation>
    <scope>NUCLEOTIDE SEQUENCE</scope>
    <source>
        <strain evidence="1">KIB01</strain>
    </source>
</reference>
<proteinExistence type="predicted"/>
<accession>A0AAD9TYF5</accession>
<comment type="caution">
    <text evidence="1">The sequence shown here is derived from an EMBL/GenBank/DDBJ whole genome shotgun (WGS) entry which is preliminary data.</text>
</comment>
<dbReference type="EMBL" id="JANJYI010000006">
    <property type="protein sequence ID" value="KAK2644486.1"/>
    <property type="molecule type" value="Genomic_DNA"/>
</dbReference>